<protein>
    <submittedName>
        <fullName evidence="2">Uncharacterized protein</fullName>
    </submittedName>
</protein>
<reference evidence="3" key="2">
    <citation type="journal article" date="2011" name="Proc. Natl. Acad. Sci. U.S.A.">
        <title>Obligate biotrophy features unraveled by the genomic analysis of rust fungi.</title>
        <authorList>
            <person name="Duplessis S."/>
            <person name="Cuomo C.A."/>
            <person name="Lin Y.-C."/>
            <person name="Aerts A."/>
            <person name="Tisserant E."/>
            <person name="Veneault-Fourrey C."/>
            <person name="Joly D.L."/>
            <person name="Hacquard S."/>
            <person name="Amselem J."/>
            <person name="Cantarel B.L."/>
            <person name="Chiu R."/>
            <person name="Coutinho P.M."/>
            <person name="Feau N."/>
            <person name="Field M."/>
            <person name="Frey P."/>
            <person name="Gelhaye E."/>
            <person name="Goldberg J."/>
            <person name="Grabherr M.G."/>
            <person name="Kodira C.D."/>
            <person name="Kohler A."/>
            <person name="Kuees U."/>
            <person name="Lindquist E.A."/>
            <person name="Lucas S.M."/>
            <person name="Mago R."/>
            <person name="Mauceli E."/>
            <person name="Morin E."/>
            <person name="Murat C."/>
            <person name="Pangilinan J.L."/>
            <person name="Park R."/>
            <person name="Pearson M."/>
            <person name="Quesneville H."/>
            <person name="Rouhier N."/>
            <person name="Sakthikumar S."/>
            <person name="Salamov A.A."/>
            <person name="Schmutz J."/>
            <person name="Selles B."/>
            <person name="Shapiro H."/>
            <person name="Tanguay P."/>
            <person name="Tuskan G.A."/>
            <person name="Henrissat B."/>
            <person name="Van de Peer Y."/>
            <person name="Rouze P."/>
            <person name="Ellis J.G."/>
            <person name="Dodds P.N."/>
            <person name="Schein J.E."/>
            <person name="Zhong S."/>
            <person name="Hamelin R.C."/>
            <person name="Grigoriev I.V."/>
            <person name="Szabo L.J."/>
            <person name="Martin F."/>
        </authorList>
    </citation>
    <scope>NUCLEOTIDE SEQUENCE [LARGE SCALE GENOMIC DNA]</scope>
    <source>
        <strain evidence="3">CRL 75-36-700-3 / race SCCL</strain>
    </source>
</reference>
<dbReference type="Proteomes" id="UP000008783">
    <property type="component" value="Unassembled WGS sequence"/>
</dbReference>
<gene>
    <name evidence="2" type="ORF">PGTG_15559</name>
</gene>
<keyword evidence="3" id="KW-1185">Reference proteome</keyword>
<dbReference type="HOGENOM" id="CLU_573821_0_0_1"/>
<feature type="compositionally biased region" description="Polar residues" evidence="1">
    <location>
        <begin position="170"/>
        <end position="182"/>
    </location>
</feature>
<proteinExistence type="predicted"/>
<evidence type="ECO:0000256" key="1">
    <source>
        <dbReference type="SAM" id="MobiDB-lite"/>
    </source>
</evidence>
<evidence type="ECO:0000313" key="2">
    <source>
        <dbReference type="EMBL" id="EFP89380.2"/>
    </source>
</evidence>
<evidence type="ECO:0000313" key="3">
    <source>
        <dbReference type="Proteomes" id="UP000008783"/>
    </source>
</evidence>
<dbReference type="RefSeq" id="XP_003333799.2">
    <property type="nucleotide sequence ID" value="XM_003333751.2"/>
</dbReference>
<name>E3KYI9_PUCGT</name>
<dbReference type="VEuPathDB" id="FungiDB:PGTG_15559"/>
<organism evidence="2 3">
    <name type="scientific">Puccinia graminis f. sp. tritici (strain CRL 75-36-700-3 / race SCCL)</name>
    <name type="common">Black stem rust fungus</name>
    <dbReference type="NCBI Taxonomy" id="418459"/>
    <lineage>
        <taxon>Eukaryota</taxon>
        <taxon>Fungi</taxon>
        <taxon>Dikarya</taxon>
        <taxon>Basidiomycota</taxon>
        <taxon>Pucciniomycotina</taxon>
        <taxon>Pucciniomycetes</taxon>
        <taxon>Pucciniales</taxon>
        <taxon>Pucciniaceae</taxon>
        <taxon>Puccinia</taxon>
    </lineage>
</organism>
<dbReference type="GeneID" id="10547185"/>
<feature type="compositionally biased region" description="Polar residues" evidence="1">
    <location>
        <begin position="27"/>
        <end position="46"/>
    </location>
</feature>
<feature type="compositionally biased region" description="Polar residues" evidence="1">
    <location>
        <begin position="1"/>
        <end position="16"/>
    </location>
</feature>
<feature type="compositionally biased region" description="Polar residues" evidence="1">
    <location>
        <begin position="79"/>
        <end position="91"/>
    </location>
</feature>
<feature type="region of interest" description="Disordered" evidence="1">
    <location>
        <begin position="1"/>
        <end position="198"/>
    </location>
</feature>
<dbReference type="AlphaFoldDB" id="E3KYI9"/>
<dbReference type="EMBL" id="DS178321">
    <property type="protein sequence ID" value="EFP89380.2"/>
    <property type="molecule type" value="Genomic_DNA"/>
</dbReference>
<dbReference type="InParanoid" id="E3KYI9"/>
<dbReference type="OrthoDB" id="10426374at2759"/>
<accession>E3KYI9</accession>
<dbReference type="KEGG" id="pgr:PGTG_15559"/>
<sequence length="495" mass="54486">MNYYNPPSNHSQTGLPPQNPAGVNLGNPATNITPHRQRPNVATNMTEGGGLGPHRISPTNARYHPHRGEQPRGAGGALTPQTLTSSNTGSHGNPHAHQPMENQMTNHPDGPEDSNLEGPNLGNYHDTPDYSELIGSGAMDPNDTDPTGGGHTDVDLNLPPPLDLGDSLATGASNIGLESNANHGAMPGAPPDSDLSANGDLMRRLLETPTAMATVIGAFMQRGGFPPTDAVPNIAPAPARHIYGKIIREHVRQEIRRILRQPNLAAYTRNNGPNGERYTNAPFPLIRAHVLAQPALWRQRHLPPGLTNDINDLEAIQNLDQFLRTMVKHERTTLRNLLLIQVRPDPRRRAPAPIPRLFDLLVLIDQGLSGARNALTRQELQQWATRPVRLRFALLRLLAVDHYINRPPGETASQWEIIDRHLEMLSGLSPVVLQAHIELIIRKDAQYFDGTKYIGDIPRETFHLPTEAEVQEEVERLNRTPAAERATRLAAMNEQ</sequence>
<reference key="1">
    <citation type="submission" date="2007-01" db="EMBL/GenBank/DDBJ databases">
        <title>The Genome Sequence of Puccinia graminis f. sp. tritici Strain CRL 75-36-700-3.</title>
        <authorList>
            <consortium name="The Broad Institute Genome Sequencing Platform"/>
            <person name="Birren B."/>
            <person name="Lander E."/>
            <person name="Galagan J."/>
            <person name="Nusbaum C."/>
            <person name="Devon K."/>
            <person name="Cuomo C."/>
            <person name="Jaffe D."/>
            <person name="Butler J."/>
            <person name="Alvarez P."/>
            <person name="Gnerre S."/>
            <person name="Grabherr M."/>
            <person name="Mauceli E."/>
            <person name="Brockman W."/>
            <person name="Young S."/>
            <person name="LaButti K."/>
            <person name="Sykes S."/>
            <person name="DeCaprio D."/>
            <person name="Crawford M."/>
            <person name="Koehrsen M."/>
            <person name="Engels R."/>
            <person name="Montgomery P."/>
            <person name="Pearson M."/>
            <person name="Howarth C."/>
            <person name="Larson L."/>
            <person name="White J."/>
            <person name="Zeng Q."/>
            <person name="Kodira C."/>
            <person name="Yandava C."/>
            <person name="Alvarado L."/>
            <person name="O'Leary S."/>
            <person name="Szabo L."/>
            <person name="Dean R."/>
            <person name="Schein J."/>
        </authorList>
    </citation>
    <scope>NUCLEOTIDE SEQUENCE</scope>
    <source>
        <strain>CRL 75-36-700-3</strain>
    </source>
</reference>